<dbReference type="SMART" id="SM00256">
    <property type="entry name" value="FBOX"/>
    <property type="match status" value="1"/>
</dbReference>
<reference evidence="2" key="1">
    <citation type="submission" date="2022-08" db="EMBL/GenBank/DDBJ databases">
        <authorList>
            <person name="Gutierrez-Valencia J."/>
        </authorList>
    </citation>
    <scope>NUCLEOTIDE SEQUENCE</scope>
</reference>
<dbReference type="EMBL" id="CAMGYJ010000005">
    <property type="protein sequence ID" value="CAI0413363.1"/>
    <property type="molecule type" value="Genomic_DNA"/>
</dbReference>
<dbReference type="PANTHER" id="PTHR34223">
    <property type="entry name" value="OS11G0201299 PROTEIN"/>
    <property type="match status" value="1"/>
</dbReference>
<comment type="caution">
    <text evidence="2">The sequence shown here is derived from an EMBL/GenBank/DDBJ whole genome shotgun (WGS) entry which is preliminary data.</text>
</comment>
<evidence type="ECO:0000313" key="3">
    <source>
        <dbReference type="Proteomes" id="UP001154282"/>
    </source>
</evidence>
<dbReference type="SUPFAM" id="SSF52047">
    <property type="entry name" value="RNI-like"/>
    <property type="match status" value="1"/>
</dbReference>
<dbReference type="SUPFAM" id="SSF81383">
    <property type="entry name" value="F-box domain"/>
    <property type="match status" value="1"/>
</dbReference>
<feature type="domain" description="F-box" evidence="1">
    <location>
        <begin position="16"/>
        <end position="55"/>
    </location>
</feature>
<dbReference type="CDD" id="cd22160">
    <property type="entry name" value="F-box_AtFBL13-like"/>
    <property type="match status" value="1"/>
</dbReference>
<evidence type="ECO:0000313" key="2">
    <source>
        <dbReference type="EMBL" id="CAI0413363.1"/>
    </source>
</evidence>
<dbReference type="Gene3D" id="1.20.1280.50">
    <property type="match status" value="1"/>
</dbReference>
<dbReference type="Proteomes" id="UP001154282">
    <property type="component" value="Unassembled WGS sequence"/>
</dbReference>
<dbReference type="AlphaFoldDB" id="A0AAV0JTR3"/>
<sequence>MMAEMGEEEIDRFSHLPDNILLHILSFLDTKLCVQTAVLSTSWRSLWKHAPRLNFDIHSFPSDRDCGRFIKFLDHVLDSRSDASHIVKISYKYSESPHRALRNYEQYQLWVREHREGFERVLRYAESNHTQQIRIETELDDLLLPNSVGPFPGCDLELARVSLYDAVASTWTGFSRLASLNLEECHIYSFGDAKSEFDLFAEFPCLKNLVLVDCNFINSGKCFQITGPQLVNLEIHGVKNLGCATVEIAAPKLKSLSLVLYLDVPKFSRFSLPLLDHASLGIKLAPYFLEERRRVLTASFVTLFQALHNAASLRFDNHIIEAMSKICDGLEHYRCPFTRLQCLKVPRSREPETIPDQLISYFLKGSSSTNAGFLQFV</sequence>
<dbReference type="InterPro" id="IPR001810">
    <property type="entry name" value="F-box_dom"/>
</dbReference>
<keyword evidence="3" id="KW-1185">Reference proteome</keyword>
<dbReference type="Pfam" id="PF00646">
    <property type="entry name" value="F-box"/>
    <property type="match status" value="1"/>
</dbReference>
<organism evidence="2 3">
    <name type="scientific">Linum tenue</name>
    <dbReference type="NCBI Taxonomy" id="586396"/>
    <lineage>
        <taxon>Eukaryota</taxon>
        <taxon>Viridiplantae</taxon>
        <taxon>Streptophyta</taxon>
        <taxon>Embryophyta</taxon>
        <taxon>Tracheophyta</taxon>
        <taxon>Spermatophyta</taxon>
        <taxon>Magnoliopsida</taxon>
        <taxon>eudicotyledons</taxon>
        <taxon>Gunneridae</taxon>
        <taxon>Pentapetalae</taxon>
        <taxon>rosids</taxon>
        <taxon>fabids</taxon>
        <taxon>Malpighiales</taxon>
        <taxon>Linaceae</taxon>
        <taxon>Linum</taxon>
    </lineage>
</organism>
<evidence type="ECO:0000259" key="1">
    <source>
        <dbReference type="SMART" id="SM00256"/>
    </source>
</evidence>
<protein>
    <recommendedName>
        <fullName evidence="1">F-box domain-containing protein</fullName>
    </recommendedName>
</protein>
<gene>
    <name evidence="2" type="ORF">LITE_LOCUS15907</name>
</gene>
<dbReference type="InterPro" id="IPR053781">
    <property type="entry name" value="F-box_AtFBL13-like"/>
</dbReference>
<dbReference type="PANTHER" id="PTHR34223:SF51">
    <property type="entry name" value="OS06G0556300 PROTEIN"/>
    <property type="match status" value="1"/>
</dbReference>
<dbReference type="InterPro" id="IPR053197">
    <property type="entry name" value="F-box_SCFL_complex_component"/>
</dbReference>
<accession>A0AAV0JTR3</accession>
<name>A0AAV0JTR3_9ROSI</name>
<proteinExistence type="predicted"/>
<dbReference type="InterPro" id="IPR036047">
    <property type="entry name" value="F-box-like_dom_sf"/>
</dbReference>